<feature type="transmembrane region" description="Helical" evidence="1">
    <location>
        <begin position="36"/>
        <end position="54"/>
    </location>
</feature>
<keyword evidence="3" id="KW-1185">Reference proteome</keyword>
<dbReference type="Proteomes" id="UP000234328">
    <property type="component" value="Unassembled WGS sequence"/>
</dbReference>
<dbReference type="AlphaFoldDB" id="A0A2N4UJT3"/>
<feature type="transmembrane region" description="Helical" evidence="1">
    <location>
        <begin position="12"/>
        <end position="30"/>
    </location>
</feature>
<keyword evidence="1" id="KW-1133">Transmembrane helix</keyword>
<keyword evidence="1" id="KW-0472">Membrane</keyword>
<proteinExistence type="predicted"/>
<accession>A0A2N4UJT3</accession>
<protein>
    <recommendedName>
        <fullName evidence="4">Lmo0937 family membrane protein</fullName>
    </recommendedName>
</protein>
<gene>
    <name evidence="2" type="ORF">CR155_03375</name>
</gene>
<evidence type="ECO:0000313" key="3">
    <source>
        <dbReference type="Proteomes" id="UP000234328"/>
    </source>
</evidence>
<dbReference type="InterPro" id="IPR043727">
    <property type="entry name" value="Lmo0937-like"/>
</dbReference>
<sequence>MRQQELIKGKPMLYTIAVILLVLWLLGLVTSYTIGGFIHILIVVAIVMVLVRLISGRAP</sequence>
<name>A0A2N4UJT3_9BURK</name>
<evidence type="ECO:0008006" key="4">
    <source>
        <dbReference type="Google" id="ProtNLM"/>
    </source>
</evidence>
<evidence type="ECO:0000256" key="1">
    <source>
        <dbReference type="SAM" id="Phobius"/>
    </source>
</evidence>
<keyword evidence="1" id="KW-0812">Transmembrane</keyword>
<reference evidence="2 3" key="1">
    <citation type="submission" date="2017-10" db="EMBL/GenBank/DDBJ databases">
        <title>Two draft genome sequences of Pusillimonas sp. strains isolated from a nitrate- and radionuclide-contaminated groundwater in Russia.</title>
        <authorList>
            <person name="Grouzdev D.S."/>
            <person name="Tourova T.P."/>
            <person name="Goeva M.A."/>
            <person name="Babich T.L."/>
            <person name="Sokolova D.S."/>
            <person name="Abdullin R."/>
            <person name="Poltaraus A.B."/>
            <person name="Toshchakov S.V."/>
            <person name="Nazina T.N."/>
        </authorList>
    </citation>
    <scope>NUCLEOTIDE SEQUENCE [LARGE SCALE GENOMIC DNA]</scope>
    <source>
        <strain evidence="2 3">JR1/69-2-13</strain>
    </source>
</reference>
<comment type="caution">
    <text evidence="2">The sequence shown here is derived from an EMBL/GenBank/DDBJ whole genome shotgun (WGS) entry which is preliminary data.</text>
</comment>
<dbReference type="EMBL" id="PDNV01000002">
    <property type="protein sequence ID" value="PLC55260.1"/>
    <property type="molecule type" value="Genomic_DNA"/>
</dbReference>
<evidence type="ECO:0000313" key="2">
    <source>
        <dbReference type="EMBL" id="PLC55260.1"/>
    </source>
</evidence>
<dbReference type="Pfam" id="PF18919">
    <property type="entry name" value="DUF5670"/>
    <property type="match status" value="1"/>
</dbReference>
<dbReference type="NCBIfam" id="NF033488">
    <property type="entry name" value="lmo0937_fam_TM"/>
    <property type="match status" value="1"/>
</dbReference>
<organism evidence="2 3">
    <name type="scientific">Pollutimonas nitritireducens</name>
    <dbReference type="NCBI Taxonomy" id="2045209"/>
    <lineage>
        <taxon>Bacteria</taxon>
        <taxon>Pseudomonadati</taxon>
        <taxon>Pseudomonadota</taxon>
        <taxon>Betaproteobacteria</taxon>
        <taxon>Burkholderiales</taxon>
        <taxon>Alcaligenaceae</taxon>
        <taxon>Pollutimonas</taxon>
    </lineage>
</organism>